<evidence type="ECO:0000256" key="2">
    <source>
        <dbReference type="ARBA" id="ARBA00023002"/>
    </source>
</evidence>
<evidence type="ECO:0000256" key="1">
    <source>
        <dbReference type="ARBA" id="ARBA00006484"/>
    </source>
</evidence>
<gene>
    <name evidence="4" type="ORF">C8F04DRAFT_979577</name>
</gene>
<dbReference type="PANTHER" id="PTHR44169">
    <property type="entry name" value="NADPH-DEPENDENT 1-ACYLDIHYDROXYACETONE PHOSPHATE REDUCTASE"/>
    <property type="match status" value="1"/>
</dbReference>
<dbReference type="GO" id="GO:0004806">
    <property type="term" value="F:triacylglycerol lipase activity"/>
    <property type="evidence" value="ECO:0007669"/>
    <property type="project" value="TreeGrafter"/>
</dbReference>
<dbReference type="PRINTS" id="PR00080">
    <property type="entry name" value="SDRFAMILY"/>
</dbReference>
<dbReference type="InterPro" id="IPR036291">
    <property type="entry name" value="NAD(P)-bd_dom_sf"/>
</dbReference>
<dbReference type="GO" id="GO:0005811">
    <property type="term" value="C:lipid droplet"/>
    <property type="evidence" value="ECO:0007669"/>
    <property type="project" value="TreeGrafter"/>
</dbReference>
<dbReference type="CDD" id="cd05374">
    <property type="entry name" value="17beta-HSD-like_SDR_c"/>
    <property type="match status" value="1"/>
</dbReference>
<reference evidence="4" key="1">
    <citation type="submission" date="2023-03" db="EMBL/GenBank/DDBJ databases">
        <title>Massive genome expansion in bonnet fungi (Mycena s.s.) driven by repeated elements and novel gene families across ecological guilds.</title>
        <authorList>
            <consortium name="Lawrence Berkeley National Laboratory"/>
            <person name="Harder C.B."/>
            <person name="Miyauchi S."/>
            <person name="Viragh M."/>
            <person name="Kuo A."/>
            <person name="Thoen E."/>
            <person name="Andreopoulos B."/>
            <person name="Lu D."/>
            <person name="Skrede I."/>
            <person name="Drula E."/>
            <person name="Henrissat B."/>
            <person name="Morin E."/>
            <person name="Kohler A."/>
            <person name="Barry K."/>
            <person name="LaButti K."/>
            <person name="Morin E."/>
            <person name="Salamov A."/>
            <person name="Lipzen A."/>
            <person name="Mereny Z."/>
            <person name="Hegedus B."/>
            <person name="Baldrian P."/>
            <person name="Stursova M."/>
            <person name="Weitz H."/>
            <person name="Taylor A."/>
            <person name="Grigoriev I.V."/>
            <person name="Nagy L.G."/>
            <person name="Martin F."/>
            <person name="Kauserud H."/>
        </authorList>
    </citation>
    <scope>NUCLEOTIDE SEQUENCE</scope>
    <source>
        <strain evidence="4">CBHHK200</strain>
    </source>
</reference>
<sequence>MAANKKTILVTGCSTGGIGAAIAYALANQGHTVFATARDTSRLAPELSSHTNVTALQLDVTSAESVAEAAKAVTAAGKGLHALVNNAGVGYTMPLLDVDIDRAIGLYDTNVWGTLRTVQAFSDLLVASRGRVVNISTVGAVVNTPWIGIYNSSKAAVTSLSDNLRIELAPLGVSVVTVMVGSITTPFFANGASFELPPKSRYMAIKETIGRWARGEARPQGGPVDKFAESVVYEIVGEGRSGQVWRGPYAGSIKVASKLPTSLLDRMMATGQGLDELAKSLAK</sequence>
<accession>A0AAD6RXS6</accession>
<dbReference type="Proteomes" id="UP001218188">
    <property type="component" value="Unassembled WGS sequence"/>
</dbReference>
<dbReference type="Gene3D" id="3.40.50.720">
    <property type="entry name" value="NAD(P)-binding Rossmann-like Domain"/>
    <property type="match status" value="1"/>
</dbReference>
<protein>
    <recommendedName>
        <fullName evidence="6">NADPH-dependent 1-acyldihydroxyacetone phosphate reductase</fullName>
    </recommendedName>
</protein>
<dbReference type="GO" id="GO:0019433">
    <property type="term" value="P:triglyceride catabolic process"/>
    <property type="evidence" value="ECO:0007669"/>
    <property type="project" value="TreeGrafter"/>
</dbReference>
<dbReference type="PRINTS" id="PR00081">
    <property type="entry name" value="GDHRDH"/>
</dbReference>
<keyword evidence="5" id="KW-1185">Reference proteome</keyword>
<dbReference type="Pfam" id="PF00106">
    <property type="entry name" value="adh_short"/>
    <property type="match status" value="1"/>
</dbReference>
<evidence type="ECO:0000313" key="5">
    <source>
        <dbReference type="Proteomes" id="UP001218188"/>
    </source>
</evidence>
<dbReference type="GO" id="GO:0000140">
    <property type="term" value="F:acylglycerone-phosphate reductase (NADP+) activity"/>
    <property type="evidence" value="ECO:0007669"/>
    <property type="project" value="TreeGrafter"/>
</dbReference>
<organism evidence="4 5">
    <name type="scientific">Mycena alexandri</name>
    <dbReference type="NCBI Taxonomy" id="1745969"/>
    <lineage>
        <taxon>Eukaryota</taxon>
        <taxon>Fungi</taxon>
        <taxon>Dikarya</taxon>
        <taxon>Basidiomycota</taxon>
        <taxon>Agaricomycotina</taxon>
        <taxon>Agaricomycetes</taxon>
        <taxon>Agaricomycetidae</taxon>
        <taxon>Agaricales</taxon>
        <taxon>Marasmiineae</taxon>
        <taxon>Mycenaceae</taxon>
        <taxon>Mycena</taxon>
    </lineage>
</organism>
<comment type="similarity">
    <text evidence="1 3">Belongs to the short-chain dehydrogenases/reductases (SDR) family.</text>
</comment>
<dbReference type="GO" id="GO:0006654">
    <property type="term" value="P:phosphatidic acid biosynthetic process"/>
    <property type="evidence" value="ECO:0007669"/>
    <property type="project" value="TreeGrafter"/>
</dbReference>
<dbReference type="AlphaFoldDB" id="A0AAD6RXS6"/>
<dbReference type="PANTHER" id="PTHR44169:SF6">
    <property type="entry name" value="NADPH-DEPENDENT 1-ACYLDIHYDROXYACETONE PHOSPHATE REDUCTASE"/>
    <property type="match status" value="1"/>
</dbReference>
<evidence type="ECO:0008006" key="6">
    <source>
        <dbReference type="Google" id="ProtNLM"/>
    </source>
</evidence>
<keyword evidence="2" id="KW-0560">Oxidoreductase</keyword>
<dbReference type="InterPro" id="IPR002347">
    <property type="entry name" value="SDR_fam"/>
</dbReference>
<evidence type="ECO:0000256" key="3">
    <source>
        <dbReference type="RuleBase" id="RU000363"/>
    </source>
</evidence>
<dbReference type="SUPFAM" id="SSF51735">
    <property type="entry name" value="NAD(P)-binding Rossmann-fold domains"/>
    <property type="match status" value="1"/>
</dbReference>
<comment type="caution">
    <text evidence="4">The sequence shown here is derived from an EMBL/GenBank/DDBJ whole genome shotgun (WGS) entry which is preliminary data.</text>
</comment>
<dbReference type="GO" id="GO:0005783">
    <property type="term" value="C:endoplasmic reticulum"/>
    <property type="evidence" value="ECO:0007669"/>
    <property type="project" value="TreeGrafter"/>
</dbReference>
<proteinExistence type="inferred from homology"/>
<evidence type="ECO:0000313" key="4">
    <source>
        <dbReference type="EMBL" id="KAJ7017323.1"/>
    </source>
</evidence>
<name>A0AAD6RXS6_9AGAR</name>
<dbReference type="EMBL" id="JARJCM010000416">
    <property type="protein sequence ID" value="KAJ7017323.1"/>
    <property type="molecule type" value="Genomic_DNA"/>
</dbReference>